<comment type="similarity">
    <text evidence="4">Belongs to the methyltransferase superfamily. METTL23 family.</text>
</comment>
<dbReference type="AlphaFoldDB" id="A0A1J1IJK5"/>
<sequence length="229" mass="25816">MNHDNHHDKETIKKFNFVSKDRKESYEILIAELMVGAYSFYTWPAAKILAQFIFYMRQCLVGKNILEIGAGTSLPGILAAKIGSNVTLSDSALLPKSLAHIDRICNLNKLKPGKDVQVVGLTWGMLGNDFYDLGNDLDLIIGSDCLYDIGIFEEVISSVAFLLEHNLKATFICSYQSRSSDWSIENLLKKWNLACRNIDLESIGKETGVDMKDLMGGHVIYLLEFYRKH</sequence>
<proteinExistence type="inferred from homology"/>
<organism evidence="5 6">
    <name type="scientific">Clunio marinus</name>
    <dbReference type="NCBI Taxonomy" id="568069"/>
    <lineage>
        <taxon>Eukaryota</taxon>
        <taxon>Metazoa</taxon>
        <taxon>Ecdysozoa</taxon>
        <taxon>Arthropoda</taxon>
        <taxon>Hexapoda</taxon>
        <taxon>Insecta</taxon>
        <taxon>Pterygota</taxon>
        <taxon>Neoptera</taxon>
        <taxon>Endopterygota</taxon>
        <taxon>Diptera</taxon>
        <taxon>Nematocera</taxon>
        <taxon>Chironomoidea</taxon>
        <taxon>Chironomidae</taxon>
        <taxon>Clunio</taxon>
    </lineage>
</organism>
<dbReference type="GO" id="GO:0032259">
    <property type="term" value="P:methylation"/>
    <property type="evidence" value="ECO:0007669"/>
    <property type="project" value="UniProtKB-KW"/>
</dbReference>
<keyword evidence="3" id="KW-0949">S-adenosyl-L-methionine</keyword>
<dbReference type="GO" id="GO:0008168">
    <property type="term" value="F:methyltransferase activity"/>
    <property type="evidence" value="ECO:0007669"/>
    <property type="project" value="UniProtKB-KW"/>
</dbReference>
<dbReference type="GO" id="GO:0005737">
    <property type="term" value="C:cytoplasm"/>
    <property type="evidence" value="ECO:0007669"/>
    <property type="project" value="TreeGrafter"/>
</dbReference>
<dbReference type="OrthoDB" id="407325at2759"/>
<dbReference type="InterPro" id="IPR019410">
    <property type="entry name" value="Methyltransf_16"/>
</dbReference>
<dbReference type="Gene3D" id="3.40.50.150">
    <property type="entry name" value="Vaccinia Virus protein VP39"/>
    <property type="match status" value="1"/>
</dbReference>
<keyword evidence="6" id="KW-1185">Reference proteome</keyword>
<accession>A0A1J1IJK5</accession>
<protein>
    <submittedName>
        <fullName evidence="5">CLUMA_CG013011, isoform A</fullName>
    </submittedName>
</protein>
<dbReference type="InterPro" id="IPR029063">
    <property type="entry name" value="SAM-dependent_MTases_sf"/>
</dbReference>
<evidence type="ECO:0000313" key="6">
    <source>
        <dbReference type="Proteomes" id="UP000183832"/>
    </source>
</evidence>
<dbReference type="PANTHER" id="PTHR14614">
    <property type="entry name" value="HEPATOCELLULAR CARCINOMA-ASSOCIATED ANTIGEN"/>
    <property type="match status" value="1"/>
</dbReference>
<dbReference type="Proteomes" id="UP000183832">
    <property type="component" value="Unassembled WGS sequence"/>
</dbReference>
<keyword evidence="2" id="KW-0808">Transferase</keyword>
<dbReference type="EMBL" id="CVRI01000052">
    <property type="protein sequence ID" value="CRK99724.1"/>
    <property type="molecule type" value="Genomic_DNA"/>
</dbReference>
<reference evidence="5 6" key="1">
    <citation type="submission" date="2015-04" db="EMBL/GenBank/DDBJ databases">
        <authorList>
            <person name="Syromyatnikov M.Y."/>
            <person name="Popov V.N."/>
        </authorList>
    </citation>
    <scope>NUCLEOTIDE SEQUENCE [LARGE SCALE GENOMIC DNA]</scope>
</reference>
<name>A0A1J1IJK5_9DIPT</name>
<dbReference type="GO" id="GO:0005634">
    <property type="term" value="C:nucleus"/>
    <property type="evidence" value="ECO:0007669"/>
    <property type="project" value="TreeGrafter"/>
</dbReference>
<evidence type="ECO:0000256" key="4">
    <source>
        <dbReference type="ARBA" id="ARBA00043988"/>
    </source>
</evidence>
<dbReference type="PANTHER" id="PTHR14614:SF164">
    <property type="entry name" value="HISTONE-ARGININE METHYLTRANSFERASE METTL23"/>
    <property type="match status" value="1"/>
</dbReference>
<dbReference type="STRING" id="568069.A0A1J1IJK5"/>
<gene>
    <name evidence="5" type="ORF">CLUMA_CG013011</name>
</gene>
<evidence type="ECO:0000256" key="2">
    <source>
        <dbReference type="ARBA" id="ARBA00022679"/>
    </source>
</evidence>
<evidence type="ECO:0000313" key="5">
    <source>
        <dbReference type="EMBL" id="CRK99724.1"/>
    </source>
</evidence>
<keyword evidence="1" id="KW-0489">Methyltransferase</keyword>
<dbReference type="Pfam" id="PF10294">
    <property type="entry name" value="Methyltransf_16"/>
    <property type="match status" value="1"/>
</dbReference>
<evidence type="ECO:0000256" key="1">
    <source>
        <dbReference type="ARBA" id="ARBA00022603"/>
    </source>
</evidence>
<dbReference type="SUPFAM" id="SSF53335">
    <property type="entry name" value="S-adenosyl-L-methionine-dependent methyltransferases"/>
    <property type="match status" value="1"/>
</dbReference>
<evidence type="ECO:0000256" key="3">
    <source>
        <dbReference type="ARBA" id="ARBA00022691"/>
    </source>
</evidence>